<evidence type="ECO:0000256" key="2">
    <source>
        <dbReference type="ARBA" id="ARBA00022803"/>
    </source>
</evidence>
<dbReference type="RefSeq" id="XP_019015359.1">
    <property type="nucleotide sequence ID" value="XM_019163453.1"/>
</dbReference>
<keyword evidence="2" id="KW-0802">TPR repeat</keyword>
<dbReference type="InterPro" id="IPR051730">
    <property type="entry name" value="NASP-like"/>
</dbReference>
<reference evidence="5 6" key="1">
    <citation type="journal article" date="2016" name="Proc. Natl. Acad. Sci. U.S.A.">
        <title>Comparative genomics of biotechnologically important yeasts.</title>
        <authorList>
            <person name="Riley R."/>
            <person name="Haridas S."/>
            <person name="Wolfe K.H."/>
            <person name="Lopes M.R."/>
            <person name="Hittinger C.T."/>
            <person name="Goeker M."/>
            <person name="Salamov A.A."/>
            <person name="Wisecaver J.H."/>
            <person name="Long T.M."/>
            <person name="Calvey C.H."/>
            <person name="Aerts A.L."/>
            <person name="Barry K.W."/>
            <person name="Choi C."/>
            <person name="Clum A."/>
            <person name="Coughlan A.Y."/>
            <person name="Deshpande S."/>
            <person name="Douglass A.P."/>
            <person name="Hanson S.J."/>
            <person name="Klenk H.-P."/>
            <person name="LaButti K.M."/>
            <person name="Lapidus A."/>
            <person name="Lindquist E.A."/>
            <person name="Lipzen A.M."/>
            <person name="Meier-Kolthoff J.P."/>
            <person name="Ohm R.A."/>
            <person name="Otillar R.P."/>
            <person name="Pangilinan J.L."/>
            <person name="Peng Y."/>
            <person name="Rokas A."/>
            <person name="Rosa C.A."/>
            <person name="Scheuner C."/>
            <person name="Sibirny A.A."/>
            <person name="Slot J.C."/>
            <person name="Stielow J.B."/>
            <person name="Sun H."/>
            <person name="Kurtzman C.P."/>
            <person name="Blackwell M."/>
            <person name="Grigoriev I.V."/>
            <person name="Jeffries T.W."/>
        </authorList>
    </citation>
    <scope>NUCLEOTIDE SEQUENCE [LARGE SCALE GENOMIC DNA]</scope>
    <source>
        <strain evidence="5 6">NRRL Y-2026</strain>
    </source>
</reference>
<dbReference type="Gene3D" id="1.25.40.10">
    <property type="entry name" value="Tetratricopeptide repeat domain"/>
    <property type="match status" value="1"/>
</dbReference>
<dbReference type="InterPro" id="IPR011990">
    <property type="entry name" value="TPR-like_helical_dom_sf"/>
</dbReference>
<feature type="compositionally biased region" description="Basic and acidic residues" evidence="3">
    <location>
        <begin position="68"/>
        <end position="83"/>
    </location>
</feature>
<gene>
    <name evidence="5" type="ORF">PICMEDRAFT_60692</name>
</gene>
<dbReference type="OrthoDB" id="5587616at2759"/>
<sequence length="352" mass="37798">MTLEQLLKDGARAMGETRYEDAVEIYSEACQMANLEQGKDDPDLMFLYGKALFENAVQSSDVLGGVGKGKEEEGEKGEVKGEGEGEGETAKSGGDGQFQFSSRLAEEEEEEEEEAAQKAASDSDSDEEVEAPADGDEPEQGDFEIAWEILDLTRILYEQQLAGVAPVAEPYEAHAADNPDFVARYGRLSDVYMLMGDISLETENFPQAAEDYEKANGMLERAFAACSGRRHEALFKLSLAHEFVGSDESVQRAVSCMEALLALVEQRDGAGGAAGADGASLVHEVRSRLADLRTLQQQRAAEKDQLVALLKGVTAAATAAATDAAHPGPVTDLTGLVKSRKKKSKPGRVGKR</sequence>
<feature type="compositionally biased region" description="Basic residues" evidence="3">
    <location>
        <begin position="338"/>
        <end position="352"/>
    </location>
</feature>
<dbReference type="EMBL" id="KV454008">
    <property type="protein sequence ID" value="ODQ44246.1"/>
    <property type="molecule type" value="Genomic_DNA"/>
</dbReference>
<feature type="compositionally biased region" description="Acidic residues" evidence="3">
    <location>
        <begin position="123"/>
        <end position="141"/>
    </location>
</feature>
<dbReference type="SUPFAM" id="SSF48452">
    <property type="entry name" value="TPR-like"/>
    <property type="match status" value="1"/>
</dbReference>
<dbReference type="Pfam" id="PF10516">
    <property type="entry name" value="SHNi-TPR"/>
    <property type="match status" value="1"/>
</dbReference>
<proteinExistence type="predicted"/>
<dbReference type="GO" id="GO:0006335">
    <property type="term" value="P:DNA replication-dependent chromatin assembly"/>
    <property type="evidence" value="ECO:0007669"/>
    <property type="project" value="TreeGrafter"/>
</dbReference>
<dbReference type="GO" id="GO:0005654">
    <property type="term" value="C:nucleoplasm"/>
    <property type="evidence" value="ECO:0007669"/>
    <property type="project" value="TreeGrafter"/>
</dbReference>
<dbReference type="Proteomes" id="UP000094455">
    <property type="component" value="Unassembled WGS sequence"/>
</dbReference>
<dbReference type="AlphaFoldDB" id="A0A1E3NDS0"/>
<organism evidence="5 6">
    <name type="scientific">Pichia membranifaciens NRRL Y-2026</name>
    <dbReference type="NCBI Taxonomy" id="763406"/>
    <lineage>
        <taxon>Eukaryota</taxon>
        <taxon>Fungi</taxon>
        <taxon>Dikarya</taxon>
        <taxon>Ascomycota</taxon>
        <taxon>Saccharomycotina</taxon>
        <taxon>Pichiomycetes</taxon>
        <taxon>Pichiales</taxon>
        <taxon>Pichiaceae</taxon>
        <taxon>Pichia</taxon>
    </lineage>
</organism>
<dbReference type="PANTHER" id="PTHR15081">
    <property type="entry name" value="NUCLEAR AUTOANTIGENIC SPERM PROTEIN NASP -RELATED"/>
    <property type="match status" value="1"/>
</dbReference>
<feature type="region of interest" description="Disordered" evidence="3">
    <location>
        <begin position="62"/>
        <end position="141"/>
    </location>
</feature>
<evidence type="ECO:0000256" key="1">
    <source>
        <dbReference type="ARBA" id="ARBA00022737"/>
    </source>
</evidence>
<dbReference type="STRING" id="763406.A0A1E3NDS0"/>
<dbReference type="PANTHER" id="PTHR15081:SF1">
    <property type="entry name" value="NUCLEAR AUTOANTIGENIC SPERM PROTEIN"/>
    <property type="match status" value="1"/>
</dbReference>
<keyword evidence="6" id="KW-1185">Reference proteome</keyword>
<keyword evidence="1" id="KW-0677">Repeat</keyword>
<feature type="domain" description="Tetratricopeptide SHNi-TPR" evidence="4">
    <location>
        <begin position="189"/>
        <end position="215"/>
    </location>
</feature>
<protein>
    <recommendedName>
        <fullName evidence="4">Tetratricopeptide SHNi-TPR domain-containing protein</fullName>
    </recommendedName>
</protein>
<name>A0A1E3NDS0_9ASCO</name>
<dbReference type="GeneID" id="30180140"/>
<evidence type="ECO:0000259" key="4">
    <source>
        <dbReference type="Pfam" id="PF10516"/>
    </source>
</evidence>
<evidence type="ECO:0000313" key="6">
    <source>
        <dbReference type="Proteomes" id="UP000094455"/>
    </source>
</evidence>
<dbReference type="InterPro" id="IPR019544">
    <property type="entry name" value="Tetratricopeptide_SHNi-TPR_dom"/>
</dbReference>
<evidence type="ECO:0000313" key="5">
    <source>
        <dbReference type="EMBL" id="ODQ44246.1"/>
    </source>
</evidence>
<dbReference type="GO" id="GO:0042393">
    <property type="term" value="F:histone binding"/>
    <property type="evidence" value="ECO:0007669"/>
    <property type="project" value="TreeGrafter"/>
</dbReference>
<evidence type="ECO:0000256" key="3">
    <source>
        <dbReference type="SAM" id="MobiDB-lite"/>
    </source>
</evidence>
<dbReference type="GO" id="GO:0034080">
    <property type="term" value="P:CENP-A containing chromatin assembly"/>
    <property type="evidence" value="ECO:0007669"/>
    <property type="project" value="TreeGrafter"/>
</dbReference>
<accession>A0A1E3NDS0</accession>
<feature type="region of interest" description="Disordered" evidence="3">
    <location>
        <begin position="325"/>
        <end position="352"/>
    </location>
</feature>